<reference evidence="2" key="1">
    <citation type="submission" date="2023-06" db="EMBL/GenBank/DDBJ databases">
        <authorList>
            <consortium name="Lawrence Berkeley National Laboratory"/>
            <person name="Ahrendt S."/>
            <person name="Sahu N."/>
            <person name="Indic B."/>
            <person name="Wong-Bajracharya J."/>
            <person name="Merenyi Z."/>
            <person name="Ke H.-M."/>
            <person name="Monk M."/>
            <person name="Kocsube S."/>
            <person name="Drula E."/>
            <person name="Lipzen A."/>
            <person name="Balint B."/>
            <person name="Henrissat B."/>
            <person name="Andreopoulos B."/>
            <person name="Martin F.M."/>
            <person name="Harder C.B."/>
            <person name="Rigling D."/>
            <person name="Ford K.L."/>
            <person name="Foster G.D."/>
            <person name="Pangilinan J."/>
            <person name="Papanicolaou A."/>
            <person name="Barry K."/>
            <person name="LaButti K."/>
            <person name="Viragh M."/>
            <person name="Koriabine M."/>
            <person name="Yan M."/>
            <person name="Riley R."/>
            <person name="Champramary S."/>
            <person name="Plett K.L."/>
            <person name="Tsai I.J."/>
            <person name="Slot J."/>
            <person name="Sipos G."/>
            <person name="Plett J."/>
            <person name="Nagy L.G."/>
            <person name="Grigoriev I.V."/>
        </authorList>
    </citation>
    <scope>NUCLEOTIDE SEQUENCE</scope>
    <source>
        <strain evidence="2">FPL87.14</strain>
    </source>
</reference>
<keyword evidence="1" id="KW-1133">Transmembrane helix</keyword>
<proteinExistence type="predicted"/>
<organism evidence="2 3">
    <name type="scientific">Armillaria borealis</name>
    <dbReference type="NCBI Taxonomy" id="47425"/>
    <lineage>
        <taxon>Eukaryota</taxon>
        <taxon>Fungi</taxon>
        <taxon>Dikarya</taxon>
        <taxon>Basidiomycota</taxon>
        <taxon>Agaricomycotina</taxon>
        <taxon>Agaricomycetes</taxon>
        <taxon>Agaricomycetidae</taxon>
        <taxon>Agaricales</taxon>
        <taxon>Marasmiineae</taxon>
        <taxon>Physalacriaceae</taxon>
        <taxon>Armillaria</taxon>
    </lineage>
</organism>
<protein>
    <submittedName>
        <fullName evidence="2">Uncharacterized protein</fullName>
    </submittedName>
</protein>
<dbReference type="Proteomes" id="UP001175226">
    <property type="component" value="Unassembled WGS sequence"/>
</dbReference>
<accession>A0AA39J7A9</accession>
<evidence type="ECO:0000313" key="3">
    <source>
        <dbReference type="Proteomes" id="UP001175226"/>
    </source>
</evidence>
<gene>
    <name evidence="2" type="ORF">EV421DRAFT_1907225</name>
</gene>
<evidence type="ECO:0000313" key="2">
    <source>
        <dbReference type="EMBL" id="KAK0437485.1"/>
    </source>
</evidence>
<comment type="caution">
    <text evidence="2">The sequence shown here is derived from an EMBL/GenBank/DDBJ whole genome shotgun (WGS) entry which is preliminary data.</text>
</comment>
<keyword evidence="1" id="KW-0812">Transmembrane</keyword>
<keyword evidence="1" id="KW-0472">Membrane</keyword>
<evidence type="ECO:0000256" key="1">
    <source>
        <dbReference type="SAM" id="Phobius"/>
    </source>
</evidence>
<sequence>MPISPNISNLVFCLVIALIGVITGGITIFLLFHCYSYKLHSWSACYTPLYPSYRSAVPQHPISLPQYPIPHSGPLSTHYISVQPQNTIFPTQPTYPHPYLHPQHNVTNTFDDLMSQASLSSTSLYQQMEETKVKQTLLGEYQEIPAVIETATNSANPNTASDESSIHAWDSQALMEWDLTETLPYIVISDDKEEYPPPSFLY</sequence>
<name>A0AA39J7A9_9AGAR</name>
<feature type="transmembrane region" description="Helical" evidence="1">
    <location>
        <begin position="6"/>
        <end position="32"/>
    </location>
</feature>
<dbReference type="EMBL" id="JAUEPT010000048">
    <property type="protein sequence ID" value="KAK0437485.1"/>
    <property type="molecule type" value="Genomic_DNA"/>
</dbReference>
<keyword evidence="3" id="KW-1185">Reference proteome</keyword>
<dbReference type="AlphaFoldDB" id="A0AA39J7A9"/>